<organism evidence="6 7">
    <name type="scientific">Shewanella pneumatophori</name>
    <dbReference type="NCBI Taxonomy" id="314092"/>
    <lineage>
        <taxon>Bacteria</taxon>
        <taxon>Pseudomonadati</taxon>
        <taxon>Pseudomonadota</taxon>
        <taxon>Gammaproteobacteria</taxon>
        <taxon>Alteromonadales</taxon>
        <taxon>Shewanellaceae</taxon>
        <taxon>Shewanella</taxon>
    </lineage>
</organism>
<evidence type="ECO:0000256" key="3">
    <source>
        <dbReference type="ARBA" id="ARBA00022898"/>
    </source>
</evidence>
<evidence type="ECO:0000259" key="5">
    <source>
        <dbReference type="Pfam" id="PF00291"/>
    </source>
</evidence>
<dbReference type="RefSeq" id="WP_248948038.1">
    <property type="nucleotide sequence ID" value="NZ_JAKILB010000001.1"/>
</dbReference>
<feature type="modified residue" description="N6-(pyridoxal phosphate)lysine" evidence="4">
    <location>
        <position position="33"/>
    </location>
</feature>
<dbReference type="SUPFAM" id="SSF53686">
    <property type="entry name" value="Tryptophan synthase beta subunit-like PLP-dependent enzymes"/>
    <property type="match status" value="1"/>
</dbReference>
<protein>
    <submittedName>
        <fullName evidence="6">Pyridoxal-phosphate dependent enzyme</fullName>
    </submittedName>
</protein>
<evidence type="ECO:0000256" key="1">
    <source>
        <dbReference type="ARBA" id="ARBA00001933"/>
    </source>
</evidence>
<keyword evidence="3 4" id="KW-0663">Pyridoxal phosphate</keyword>
<reference evidence="6" key="1">
    <citation type="submission" date="2022-01" db="EMBL/GenBank/DDBJ databases">
        <title>Whole genome-based taxonomy of the Shewanellaceae.</title>
        <authorList>
            <person name="Martin-Rodriguez A.J."/>
        </authorList>
    </citation>
    <scope>NUCLEOTIDE SEQUENCE</scope>
    <source>
        <strain evidence="6">KCTC 23973</strain>
    </source>
</reference>
<name>A0A9X2CBS6_9GAMM</name>
<dbReference type="Proteomes" id="UP001139293">
    <property type="component" value="Unassembled WGS sequence"/>
</dbReference>
<dbReference type="PANTHER" id="PTHR43780">
    <property type="entry name" value="1-AMINOCYCLOPROPANE-1-CARBOXYLATE DEAMINASE-RELATED"/>
    <property type="match status" value="1"/>
</dbReference>
<gene>
    <name evidence="6" type="ORF">L2740_00735</name>
</gene>
<evidence type="ECO:0000313" key="7">
    <source>
        <dbReference type="Proteomes" id="UP001139293"/>
    </source>
</evidence>
<accession>A0A9X2CBS6</accession>
<dbReference type="EMBL" id="JAKILB010000001">
    <property type="protein sequence ID" value="MCL1137103.1"/>
    <property type="molecule type" value="Genomic_DNA"/>
</dbReference>
<dbReference type="InterPro" id="IPR027278">
    <property type="entry name" value="ACCD_DCysDesulf"/>
</dbReference>
<comment type="cofactor">
    <cofactor evidence="1">
        <name>pyridoxal 5'-phosphate</name>
        <dbReference type="ChEBI" id="CHEBI:597326"/>
    </cofactor>
</comment>
<keyword evidence="7" id="KW-1185">Reference proteome</keyword>
<feature type="domain" description="Tryptophan synthase beta chain-like PALP" evidence="5">
    <location>
        <begin position="14"/>
        <end position="213"/>
    </location>
</feature>
<dbReference type="PANTHER" id="PTHR43780:SF2">
    <property type="entry name" value="1-AMINOCYCLOPROPANE-1-CARBOXYLATE DEAMINASE-RELATED"/>
    <property type="match status" value="1"/>
</dbReference>
<evidence type="ECO:0000256" key="4">
    <source>
        <dbReference type="PIRSR" id="PIRSR006278-2"/>
    </source>
</evidence>
<dbReference type="InterPro" id="IPR036052">
    <property type="entry name" value="TrpB-like_PALP_sf"/>
</dbReference>
<dbReference type="GO" id="GO:0019148">
    <property type="term" value="F:D-cysteine desulfhydrase activity"/>
    <property type="evidence" value="ECO:0007669"/>
    <property type="project" value="TreeGrafter"/>
</dbReference>
<proteinExistence type="inferred from homology"/>
<dbReference type="InterPro" id="IPR001926">
    <property type="entry name" value="TrpB-like_PALP"/>
</dbReference>
<evidence type="ECO:0000256" key="2">
    <source>
        <dbReference type="ARBA" id="ARBA00008639"/>
    </source>
</evidence>
<sequence>MFADTPIESIVFNDQQVFVKRDDLLSEEFSGNKARKFAYFLENNFPGKTGLVGHGSPVANSLYSMSALAKLKGISLDFYVDHIAEQVLLSTQGNYAAAIANGANVVDVSMCEDRQDLSVIDYIQQKVLAKNDKLLFVPEGGRCEYARVGVHKLAQEIIDWATKHSFPSLQVFLPSGTGTTAVFLSEYLNLHTDNIEVLTCACVGGSDYLQQQFFELVTDKSLHPRIIDLDKKYHFGKLYKPFYDMYNKLLATGIEFELLYDPLGWMCVEKILQTSVINQTETEVGSSAPAMLYIHQGGLLGNATMLPRYQRKYG</sequence>
<dbReference type="AlphaFoldDB" id="A0A9X2CBS6"/>
<dbReference type="Pfam" id="PF00291">
    <property type="entry name" value="PALP"/>
    <property type="match status" value="1"/>
</dbReference>
<dbReference type="Gene3D" id="3.40.50.1100">
    <property type="match status" value="2"/>
</dbReference>
<evidence type="ECO:0000313" key="6">
    <source>
        <dbReference type="EMBL" id="MCL1137103.1"/>
    </source>
</evidence>
<comment type="caution">
    <text evidence="6">The sequence shown here is derived from an EMBL/GenBank/DDBJ whole genome shotgun (WGS) entry which is preliminary data.</text>
</comment>
<comment type="similarity">
    <text evidence="2">Belongs to the ACC deaminase/D-cysteine desulfhydrase family.</text>
</comment>